<sequence>MTQLEANSPSASHPAPREGTPLELSKHIEDLECDLDVALGEIEQKEKDLENKQIRIDILENKLKQTQIDMAREQKKSEELLDEKDALIMRLQSEKEQMKAEACKLQLQWNEEKARQAKGSEQAEQEAGEVQRQLKQIVAENEELKKKALEGEERWRREEARLQKTVADQTAKMRELTNEVEKSQKQVESYYLRMETRDEHPPEMEEKVAAIERELLKVHQEADRLKSENELLREAKAQAEGEHARVVQALEAKVAEAETRVKACEQEAQQKNANQSSGVQMLQRQLETLQQTVLKKQLLLDAMKSEKNSLEYRLADALRDKARVESLHSASASHGAGWSDTELGLVDEKVHRRPISRLLPDFVPESVLSGVDSVDEVYTGFVQLMEKSPSLRVLVCVYLVCLHVGFLILFFRRK</sequence>
<proteinExistence type="predicted"/>
<protein>
    <submittedName>
        <fullName evidence="10">Dek1-calpain-like protein</fullName>
    </submittedName>
</protein>
<keyword evidence="2 9" id="KW-0812">Transmembrane</keyword>
<organism evidence="10 11">
    <name type="scientific">Blastocystis sp. subtype 1 (strain ATCC 50177 / NandII)</name>
    <dbReference type="NCBI Taxonomy" id="478820"/>
    <lineage>
        <taxon>Eukaryota</taxon>
        <taxon>Sar</taxon>
        <taxon>Stramenopiles</taxon>
        <taxon>Bigyra</taxon>
        <taxon>Opalozoa</taxon>
        <taxon>Opalinata</taxon>
        <taxon>Blastocystidae</taxon>
        <taxon>Blastocystis</taxon>
    </lineage>
</organism>
<dbReference type="InterPro" id="IPR019177">
    <property type="entry name" value="Golgin_subfamily_A_member_5"/>
</dbReference>
<evidence type="ECO:0000256" key="4">
    <source>
        <dbReference type="ARBA" id="ARBA00023034"/>
    </source>
</evidence>
<name>A0A196SK07_BLAHN</name>
<dbReference type="STRING" id="478820.A0A196SK07"/>
<dbReference type="EMBL" id="LXWW01000069">
    <property type="protein sequence ID" value="OAO16631.1"/>
    <property type="molecule type" value="Genomic_DNA"/>
</dbReference>
<evidence type="ECO:0000256" key="8">
    <source>
        <dbReference type="SAM" id="MobiDB-lite"/>
    </source>
</evidence>
<dbReference type="Proteomes" id="UP000078348">
    <property type="component" value="Unassembled WGS sequence"/>
</dbReference>
<keyword evidence="6 9" id="KW-0472">Membrane</keyword>
<evidence type="ECO:0000256" key="5">
    <source>
        <dbReference type="ARBA" id="ARBA00023054"/>
    </source>
</evidence>
<dbReference type="PANTHER" id="PTHR13815">
    <property type="entry name" value="GOLGIN-84"/>
    <property type="match status" value="1"/>
</dbReference>
<gene>
    <name evidence="10" type="ORF">AV274_1628</name>
</gene>
<accession>A0A196SK07</accession>
<dbReference type="GO" id="GO:0000301">
    <property type="term" value="P:retrograde transport, vesicle recycling within Golgi"/>
    <property type="evidence" value="ECO:0007669"/>
    <property type="project" value="TreeGrafter"/>
</dbReference>
<evidence type="ECO:0000256" key="2">
    <source>
        <dbReference type="ARBA" id="ARBA00022692"/>
    </source>
</evidence>
<feature type="transmembrane region" description="Helical" evidence="9">
    <location>
        <begin position="391"/>
        <end position="411"/>
    </location>
</feature>
<dbReference type="OrthoDB" id="10595509at2759"/>
<evidence type="ECO:0000313" key="11">
    <source>
        <dbReference type="Proteomes" id="UP000078348"/>
    </source>
</evidence>
<keyword evidence="3 9" id="KW-1133">Transmembrane helix</keyword>
<evidence type="ECO:0000256" key="6">
    <source>
        <dbReference type="ARBA" id="ARBA00023136"/>
    </source>
</evidence>
<feature type="compositionally biased region" description="Polar residues" evidence="8">
    <location>
        <begin position="1"/>
        <end position="11"/>
    </location>
</feature>
<dbReference type="GO" id="GO:0031985">
    <property type="term" value="C:Golgi cisterna"/>
    <property type="evidence" value="ECO:0007669"/>
    <property type="project" value="TreeGrafter"/>
</dbReference>
<comment type="subcellular location">
    <subcellularLocation>
        <location evidence="1">Golgi apparatus membrane</location>
    </subcellularLocation>
</comment>
<feature type="region of interest" description="Disordered" evidence="8">
    <location>
        <begin position="1"/>
        <end position="23"/>
    </location>
</feature>
<reference evidence="10 11" key="1">
    <citation type="submission" date="2016-05" db="EMBL/GenBank/DDBJ databases">
        <title>Nuclear genome of Blastocystis sp. subtype 1 NandII.</title>
        <authorList>
            <person name="Gentekaki E."/>
            <person name="Curtis B."/>
            <person name="Stairs C."/>
            <person name="Eme L."/>
            <person name="Herman E."/>
            <person name="Klimes V."/>
            <person name="Arias M.C."/>
            <person name="Elias M."/>
            <person name="Hilliou F."/>
            <person name="Klute M."/>
            <person name="Malik S.-B."/>
            <person name="Pightling A."/>
            <person name="Rachubinski R."/>
            <person name="Salas D."/>
            <person name="Schlacht A."/>
            <person name="Suga H."/>
            <person name="Archibald J."/>
            <person name="Ball S.G."/>
            <person name="Clark G."/>
            <person name="Dacks J."/>
            <person name="Van Der Giezen M."/>
            <person name="Tsaousis A."/>
            <person name="Roger A."/>
        </authorList>
    </citation>
    <scope>NUCLEOTIDE SEQUENCE [LARGE SCALE GENOMIC DNA]</scope>
    <source>
        <strain evidence="11">ATCC 50177 / NandII</strain>
    </source>
</reference>
<evidence type="ECO:0000256" key="9">
    <source>
        <dbReference type="SAM" id="Phobius"/>
    </source>
</evidence>
<feature type="coiled-coil region" evidence="7">
    <location>
        <begin position="28"/>
        <end position="320"/>
    </location>
</feature>
<evidence type="ECO:0000256" key="3">
    <source>
        <dbReference type="ARBA" id="ARBA00022989"/>
    </source>
</evidence>
<keyword evidence="11" id="KW-1185">Reference proteome</keyword>
<dbReference type="AlphaFoldDB" id="A0A196SK07"/>
<comment type="caution">
    <text evidence="10">The sequence shown here is derived from an EMBL/GenBank/DDBJ whole genome shotgun (WGS) entry which is preliminary data.</text>
</comment>
<dbReference type="Pfam" id="PF09787">
    <property type="entry name" value="Golgin_A5"/>
    <property type="match status" value="1"/>
</dbReference>
<keyword evidence="5 7" id="KW-0175">Coiled coil</keyword>
<evidence type="ECO:0000256" key="7">
    <source>
        <dbReference type="SAM" id="Coils"/>
    </source>
</evidence>
<evidence type="ECO:0000313" key="10">
    <source>
        <dbReference type="EMBL" id="OAO16631.1"/>
    </source>
</evidence>
<dbReference type="GO" id="GO:0000139">
    <property type="term" value="C:Golgi membrane"/>
    <property type="evidence" value="ECO:0007669"/>
    <property type="project" value="UniProtKB-SubCell"/>
</dbReference>
<evidence type="ECO:0000256" key="1">
    <source>
        <dbReference type="ARBA" id="ARBA00004394"/>
    </source>
</evidence>
<keyword evidence="4" id="KW-0333">Golgi apparatus</keyword>
<dbReference type="GO" id="GO:0007030">
    <property type="term" value="P:Golgi organization"/>
    <property type="evidence" value="ECO:0007669"/>
    <property type="project" value="InterPro"/>
</dbReference>
<dbReference type="PANTHER" id="PTHR13815:SF5">
    <property type="entry name" value="GOLGIN CANDIDATE 2"/>
    <property type="match status" value="1"/>
</dbReference>